<organism evidence="3 4">
    <name type="scientific">Pelosinus baikalensis</name>
    <dbReference type="NCBI Taxonomy" id="2892015"/>
    <lineage>
        <taxon>Bacteria</taxon>
        <taxon>Bacillati</taxon>
        <taxon>Bacillota</taxon>
        <taxon>Negativicutes</taxon>
        <taxon>Selenomonadales</taxon>
        <taxon>Sporomusaceae</taxon>
        <taxon>Pelosinus</taxon>
    </lineage>
</organism>
<protein>
    <submittedName>
        <fullName evidence="3">LCP family protein</fullName>
    </submittedName>
</protein>
<evidence type="ECO:0000259" key="2">
    <source>
        <dbReference type="Pfam" id="PF03816"/>
    </source>
</evidence>
<dbReference type="NCBIfam" id="TIGR00350">
    <property type="entry name" value="lytR_cpsA_psr"/>
    <property type="match status" value="1"/>
</dbReference>
<sequence length="326" mass="37124">MSRLRPQRRKIRWKRLFLLLFILFTFITSLTWAAVHTYQKFSAAPALSTKVENSKVVEETGPYMNILVMGVDDGDNEYPNAPRRSDTMIVVNINKENGALHLLSIPRDTRVVIQGHKGAEKITHAFFYGGSSLAVKTVEQLLQIPIHQYIVIDWQAFIEVVDILGGVDLYVENDMDYEDPYADLAIHLNKGYQHLDGNKAGQYVRFRSDELGDIGRVQRQQRFLKAMVEKTMNVSTLLKVPALLHIMNQYIATDITTFKMLKVANSLKSFKASELHVDMLPGKFATIDGISFWSHDQQQTQQIVDRMLTSENAKMSGIFTDPKSNN</sequence>
<dbReference type="InterPro" id="IPR004474">
    <property type="entry name" value="LytR_CpsA_psr"/>
</dbReference>
<evidence type="ECO:0000313" key="3">
    <source>
        <dbReference type="EMBL" id="MCC5468086.1"/>
    </source>
</evidence>
<name>A0ABS8HZP7_9FIRM</name>
<dbReference type="RefSeq" id="WP_229536987.1">
    <property type="nucleotide sequence ID" value="NZ_JAJHJB010000048.1"/>
</dbReference>
<dbReference type="Pfam" id="PF03816">
    <property type="entry name" value="LytR_cpsA_psr"/>
    <property type="match status" value="1"/>
</dbReference>
<dbReference type="Gene3D" id="3.40.630.190">
    <property type="entry name" value="LCP protein"/>
    <property type="match status" value="1"/>
</dbReference>
<dbReference type="PANTHER" id="PTHR33392">
    <property type="entry name" value="POLYISOPRENYL-TEICHOIC ACID--PEPTIDOGLYCAN TEICHOIC ACID TRANSFERASE TAGU"/>
    <property type="match status" value="1"/>
</dbReference>
<dbReference type="PANTHER" id="PTHR33392:SF6">
    <property type="entry name" value="POLYISOPRENYL-TEICHOIC ACID--PEPTIDOGLYCAN TEICHOIC ACID TRANSFERASE TAGU"/>
    <property type="match status" value="1"/>
</dbReference>
<evidence type="ECO:0000313" key="4">
    <source>
        <dbReference type="Proteomes" id="UP001165492"/>
    </source>
</evidence>
<feature type="domain" description="Cell envelope-related transcriptional attenuator" evidence="2">
    <location>
        <begin position="84"/>
        <end position="231"/>
    </location>
</feature>
<keyword evidence="4" id="KW-1185">Reference proteome</keyword>
<gene>
    <name evidence="3" type="ORF">LMF89_22370</name>
</gene>
<comment type="similarity">
    <text evidence="1">Belongs to the LytR/CpsA/Psr (LCP) family.</text>
</comment>
<proteinExistence type="inferred from homology"/>
<dbReference type="EMBL" id="JAJHJB010000048">
    <property type="protein sequence ID" value="MCC5468086.1"/>
    <property type="molecule type" value="Genomic_DNA"/>
</dbReference>
<reference evidence="3" key="1">
    <citation type="submission" date="2021-11" db="EMBL/GenBank/DDBJ databases">
        <title>Description of a new species Pelosinus isolated from the bottom sediments of Lake Baikal.</title>
        <authorList>
            <person name="Zakharyuk A."/>
        </authorList>
    </citation>
    <scope>NUCLEOTIDE SEQUENCE</scope>
    <source>
        <strain evidence="3">Bkl1</strain>
    </source>
</reference>
<evidence type="ECO:0000256" key="1">
    <source>
        <dbReference type="ARBA" id="ARBA00006068"/>
    </source>
</evidence>
<dbReference type="Proteomes" id="UP001165492">
    <property type="component" value="Unassembled WGS sequence"/>
</dbReference>
<dbReference type="InterPro" id="IPR050922">
    <property type="entry name" value="LytR/CpsA/Psr_CW_biosynth"/>
</dbReference>
<comment type="caution">
    <text evidence="3">The sequence shown here is derived from an EMBL/GenBank/DDBJ whole genome shotgun (WGS) entry which is preliminary data.</text>
</comment>
<accession>A0ABS8HZP7</accession>